<keyword evidence="4 9" id="KW-0479">Metal-binding</keyword>
<organism evidence="10 13">
    <name type="scientific">Brenneria izbisi</name>
    <dbReference type="NCBI Taxonomy" id="2939450"/>
    <lineage>
        <taxon>Bacteria</taxon>
        <taxon>Pseudomonadati</taxon>
        <taxon>Pseudomonadota</taxon>
        <taxon>Gammaproteobacteria</taxon>
        <taxon>Enterobacterales</taxon>
        <taxon>Pectobacteriaceae</taxon>
        <taxon>Brenneria</taxon>
    </lineage>
</organism>
<dbReference type="InterPro" id="IPR014710">
    <property type="entry name" value="RmlC-like_jellyroll"/>
</dbReference>
<dbReference type="InterPro" id="IPR023956">
    <property type="entry name" value="ARD_bac"/>
</dbReference>
<feature type="binding site" evidence="9">
    <location>
        <position position="103"/>
    </location>
    <ligand>
        <name>Ni(2+)</name>
        <dbReference type="ChEBI" id="CHEBI:49786"/>
    </ligand>
</feature>
<dbReference type="GO" id="GO:0010308">
    <property type="term" value="F:acireductone dioxygenase (Ni2+-requiring) activity"/>
    <property type="evidence" value="ECO:0007669"/>
    <property type="project" value="UniProtKB-UniRule"/>
</dbReference>
<feature type="binding site" evidence="9">
    <location>
        <position position="141"/>
    </location>
    <ligand>
        <name>Ni(2+)</name>
        <dbReference type="ChEBI" id="CHEBI:49786"/>
    </ligand>
</feature>
<evidence type="ECO:0000313" key="13">
    <source>
        <dbReference type="Proteomes" id="UP001165569"/>
    </source>
</evidence>
<comment type="catalytic activity">
    <reaction evidence="9">
        <text>1,2-dihydroxy-5-(methylsulfanyl)pent-1-en-3-one + O2 = 3-(methylsulfanyl)propanoate + CO + formate + 2 H(+)</text>
        <dbReference type="Rhea" id="RHEA:14161"/>
        <dbReference type="ChEBI" id="CHEBI:15378"/>
        <dbReference type="ChEBI" id="CHEBI:15379"/>
        <dbReference type="ChEBI" id="CHEBI:15740"/>
        <dbReference type="ChEBI" id="CHEBI:17245"/>
        <dbReference type="ChEBI" id="CHEBI:49016"/>
        <dbReference type="ChEBI" id="CHEBI:49252"/>
        <dbReference type="EC" id="1.13.11.53"/>
    </reaction>
</comment>
<dbReference type="SUPFAM" id="SSF51182">
    <property type="entry name" value="RmlC-like cupins"/>
    <property type="match status" value="1"/>
</dbReference>
<feature type="site" description="May play a role in transmitting local conformational changes" evidence="9">
    <location>
        <position position="102"/>
    </location>
</feature>
<sequence>MSALTIFSDSDASQPIWHSRDGEAIRQRLADIGVRFERWQANKTLSDAPSAEEVLAAYQHEIDKLVAEKGYQSWDVISMRADNPQRTELRAKFLSEHTHGEDEVRFFVEGAGLFCLHLQGRIFQILCEKNDLLSVPAGTAHWFDMGPEPHFTAIRLFDNPEGWIAHFTGDKIADAYPKLAD</sequence>
<proteinExistence type="inferred from homology"/>
<comment type="pathway">
    <text evidence="9">Amino-acid biosynthesis; L-methionine biosynthesis via salvage pathway; L-methionine from S-methyl-5-thio-alpha-D-ribose 1-phosphate: step 5/6.</text>
</comment>
<keyword evidence="5 9" id="KW-0223">Dioxygenase</keyword>
<comment type="function">
    <text evidence="9">Catalyzes 2 different reactions between oxygene and the acireductone 1,2-dihydroxy-3-keto-5-methylthiopentene (DHK-MTPene) depending upon the metal bound in the active site. Fe-containing acireductone dioxygenase (Fe-ARD) produces formate and 2-keto-4-methylthiobutyrate (KMTB), the alpha-ketoacid precursor of methionine in the methionine recycle pathway. Ni-containing acireductone dioxygenase (Ni-ARD) produces methylthiopropionate, carbon monoxide and formate, and does not lie on the methionine recycle pathway.</text>
</comment>
<dbReference type="InterPro" id="IPR004313">
    <property type="entry name" value="ARD"/>
</dbReference>
<dbReference type="InterPro" id="IPR011051">
    <property type="entry name" value="RmlC_Cupin_sf"/>
</dbReference>
<dbReference type="GO" id="GO:0016151">
    <property type="term" value="F:nickel cation binding"/>
    <property type="evidence" value="ECO:0007669"/>
    <property type="project" value="UniProtKB-UniRule"/>
</dbReference>
<evidence type="ECO:0000256" key="7">
    <source>
        <dbReference type="ARBA" id="ARBA00023004"/>
    </source>
</evidence>
<feature type="site" description="May play a role in metal incorporation in vivo" evidence="9">
    <location>
        <position position="96"/>
    </location>
</feature>
<evidence type="ECO:0000313" key="12">
    <source>
        <dbReference type="Proteomes" id="UP001165568"/>
    </source>
</evidence>
<dbReference type="EC" id="1.13.11.53" evidence="9"/>
<comment type="catalytic activity">
    <reaction evidence="1 9">
        <text>1,2-dihydroxy-5-(methylsulfanyl)pent-1-en-3-one + O2 = 4-methylsulfanyl-2-oxobutanoate + formate + 2 H(+)</text>
        <dbReference type="Rhea" id="RHEA:24504"/>
        <dbReference type="ChEBI" id="CHEBI:15378"/>
        <dbReference type="ChEBI" id="CHEBI:15379"/>
        <dbReference type="ChEBI" id="CHEBI:15740"/>
        <dbReference type="ChEBI" id="CHEBI:16723"/>
        <dbReference type="ChEBI" id="CHEBI:49252"/>
        <dbReference type="EC" id="1.13.11.54"/>
    </reaction>
</comment>
<comment type="cofactor">
    <cofactor evidence="9">
        <name>Ni(2+)</name>
        <dbReference type="ChEBI" id="CHEBI:49786"/>
    </cofactor>
    <text evidence="9">Binds 1 nickel ion per monomer.</text>
</comment>
<dbReference type="RefSeq" id="WP_264091523.1">
    <property type="nucleotide sequence ID" value="NZ_JAMPJT010000017.1"/>
</dbReference>
<evidence type="ECO:0000256" key="4">
    <source>
        <dbReference type="ARBA" id="ARBA00022723"/>
    </source>
</evidence>
<comment type="similarity">
    <text evidence="9">Belongs to the acireductone dioxygenase (ARD) family.</text>
</comment>
<dbReference type="HAMAP" id="MF_01682">
    <property type="entry name" value="Salvage_MtnD"/>
    <property type="match status" value="1"/>
</dbReference>
<keyword evidence="2 9" id="KW-0533">Nickel</keyword>
<feature type="binding site" evidence="9">
    <location>
        <position position="97"/>
    </location>
    <ligand>
        <name>Fe(2+)</name>
        <dbReference type="ChEBI" id="CHEBI:29033"/>
    </ligand>
</feature>
<dbReference type="PANTHER" id="PTHR23418">
    <property type="entry name" value="ACIREDUCTONE DIOXYGENASE"/>
    <property type="match status" value="1"/>
</dbReference>
<dbReference type="Proteomes" id="UP001165568">
    <property type="component" value="Unassembled WGS sequence"/>
</dbReference>
<dbReference type="EMBL" id="JAMPJT010000017">
    <property type="protein sequence ID" value="MCV9880442.1"/>
    <property type="molecule type" value="Genomic_DNA"/>
</dbReference>
<evidence type="ECO:0000256" key="6">
    <source>
        <dbReference type="ARBA" id="ARBA00023002"/>
    </source>
</evidence>
<keyword evidence="7 9" id="KW-0408">Iron</keyword>
<feature type="site" description="Important to generate the dianion" evidence="9">
    <location>
        <position position="105"/>
    </location>
</feature>
<dbReference type="Gene3D" id="2.60.120.10">
    <property type="entry name" value="Jelly Rolls"/>
    <property type="match status" value="1"/>
</dbReference>
<reference evidence="10" key="1">
    <citation type="submission" date="2022-04" db="EMBL/GenBank/DDBJ databases">
        <title>Brenneria sp. isolated from walnut trees in Serbia.</title>
        <authorList>
            <person name="Gasic K."/>
            <person name="Zlatkovic N."/>
            <person name="Kuzmanovic N."/>
        </authorList>
    </citation>
    <scope>NUCLEOTIDE SEQUENCE</scope>
    <source>
        <strain evidence="11">KBI 423</strain>
        <strain evidence="10">KBI 447</strain>
    </source>
</reference>
<dbReference type="GO" id="GO:0010309">
    <property type="term" value="F:acireductone dioxygenase [iron(II)-requiring] activity"/>
    <property type="evidence" value="ECO:0007669"/>
    <property type="project" value="UniProtKB-UniRule"/>
</dbReference>
<evidence type="ECO:0000313" key="10">
    <source>
        <dbReference type="EMBL" id="MCV9880442.1"/>
    </source>
</evidence>
<dbReference type="AlphaFoldDB" id="A0AA41Y119"/>
<feature type="binding site" evidence="9">
    <location>
        <position position="99"/>
    </location>
    <ligand>
        <name>Ni(2+)</name>
        <dbReference type="ChEBI" id="CHEBI:49786"/>
    </ligand>
</feature>
<keyword evidence="8 9" id="KW-0486">Methionine biosynthesis</keyword>
<dbReference type="EMBL" id="JAMPJU010000017">
    <property type="protein sequence ID" value="MCV9883838.1"/>
    <property type="molecule type" value="Genomic_DNA"/>
</dbReference>
<evidence type="ECO:0000256" key="5">
    <source>
        <dbReference type="ARBA" id="ARBA00022964"/>
    </source>
</evidence>
<name>A0AA41Y119_9GAMM</name>
<dbReference type="Pfam" id="PF03079">
    <property type="entry name" value="ARD"/>
    <property type="match status" value="1"/>
</dbReference>
<protein>
    <recommendedName>
        <fullName evidence="9">Acireductone dioxygenase</fullName>
    </recommendedName>
    <alternativeName>
        <fullName evidence="9">1,2-dihydroxy-3-keto-5-methylthiopentene dioxygenase</fullName>
        <shortName evidence="9">DHK-MTPene dioxygenase</shortName>
    </alternativeName>
    <alternativeName>
        <fullName evidence="9">Acireductone dioxygenase (Fe(2+)-requiring)</fullName>
        <shortName evidence="9">ARD'</shortName>
        <shortName evidence="9">Fe-ARD</shortName>
        <ecNumber evidence="9">1.13.11.54</ecNumber>
    </alternativeName>
    <alternativeName>
        <fullName evidence="9">Acireductone dioxygenase (Ni(2+)-requiring)</fullName>
        <shortName evidence="9">ARD</shortName>
        <shortName evidence="9">Ni-ARD</shortName>
        <ecNumber evidence="9">1.13.11.53</ecNumber>
    </alternativeName>
</protein>
<keyword evidence="3 9" id="KW-0028">Amino-acid biosynthesis</keyword>
<comment type="subunit">
    <text evidence="9">Monomer.</text>
</comment>
<comment type="cofactor">
    <cofactor evidence="9">
        <name>Fe(2+)</name>
        <dbReference type="ChEBI" id="CHEBI:29033"/>
    </cofactor>
    <text evidence="9">Binds 1 Fe(2+) cation per monomer.</text>
</comment>
<comment type="caution">
    <text evidence="10">The sequence shown here is derived from an EMBL/GenBank/DDBJ whole genome shotgun (WGS) entry which is preliminary data.</text>
</comment>
<dbReference type="GO" id="GO:0019509">
    <property type="term" value="P:L-methionine salvage from methylthioadenosine"/>
    <property type="evidence" value="ECO:0007669"/>
    <property type="project" value="UniProtKB-UniRule"/>
</dbReference>
<evidence type="ECO:0000313" key="11">
    <source>
        <dbReference type="EMBL" id="MCV9883838.1"/>
    </source>
</evidence>
<dbReference type="GO" id="GO:0005506">
    <property type="term" value="F:iron ion binding"/>
    <property type="evidence" value="ECO:0007669"/>
    <property type="project" value="UniProtKB-UniRule"/>
</dbReference>
<dbReference type="EC" id="1.13.11.54" evidence="9"/>
<dbReference type="PANTHER" id="PTHR23418:SF0">
    <property type="entry name" value="ACIREDUCTONE DIOXYGENASE"/>
    <property type="match status" value="1"/>
</dbReference>
<keyword evidence="6 9" id="KW-0560">Oxidoreductase</keyword>
<dbReference type="CDD" id="cd02232">
    <property type="entry name" value="cupin_ARD"/>
    <property type="match status" value="1"/>
</dbReference>
<evidence type="ECO:0000256" key="8">
    <source>
        <dbReference type="ARBA" id="ARBA00023167"/>
    </source>
</evidence>
<gene>
    <name evidence="9" type="primary">mtnD</name>
    <name evidence="10" type="ORF">NC803_16540</name>
    <name evidence="11" type="ORF">NC856_16390</name>
</gene>
<dbReference type="GO" id="GO:0019284">
    <property type="term" value="P:L-methionine salvage from S-adenosylmethionine"/>
    <property type="evidence" value="ECO:0007669"/>
    <property type="project" value="InterPro"/>
</dbReference>
<accession>A0AA41Y119</accession>
<feature type="binding site" evidence="9">
    <location>
        <position position="141"/>
    </location>
    <ligand>
        <name>Fe(2+)</name>
        <dbReference type="ChEBI" id="CHEBI:29033"/>
    </ligand>
</feature>
<feature type="binding site" evidence="9">
    <location>
        <position position="97"/>
    </location>
    <ligand>
        <name>Ni(2+)</name>
        <dbReference type="ChEBI" id="CHEBI:49786"/>
    </ligand>
</feature>
<feature type="binding site" evidence="9">
    <location>
        <position position="99"/>
    </location>
    <ligand>
        <name>Fe(2+)</name>
        <dbReference type="ChEBI" id="CHEBI:29033"/>
    </ligand>
</feature>
<evidence type="ECO:0000256" key="9">
    <source>
        <dbReference type="HAMAP-Rule" id="MF_01682"/>
    </source>
</evidence>
<evidence type="ECO:0000256" key="1">
    <source>
        <dbReference type="ARBA" id="ARBA00000428"/>
    </source>
</evidence>
<evidence type="ECO:0000256" key="2">
    <source>
        <dbReference type="ARBA" id="ARBA00022596"/>
    </source>
</evidence>
<evidence type="ECO:0000256" key="3">
    <source>
        <dbReference type="ARBA" id="ARBA00022605"/>
    </source>
</evidence>
<feature type="binding site" evidence="9">
    <location>
        <position position="103"/>
    </location>
    <ligand>
        <name>Fe(2+)</name>
        <dbReference type="ChEBI" id="CHEBI:29033"/>
    </ligand>
</feature>
<keyword evidence="12" id="KW-1185">Reference proteome</keyword>
<dbReference type="Proteomes" id="UP001165569">
    <property type="component" value="Unassembled WGS sequence"/>
</dbReference>